<evidence type="ECO:0000313" key="1">
    <source>
        <dbReference type="EMBL" id="GIY13698.1"/>
    </source>
</evidence>
<comment type="caution">
    <text evidence="1">The sequence shown here is derived from an EMBL/GenBank/DDBJ whole genome shotgun (WGS) entry which is preliminary data.</text>
</comment>
<dbReference type="EMBL" id="BPLR01006986">
    <property type="protein sequence ID" value="GIY13698.1"/>
    <property type="molecule type" value="Genomic_DNA"/>
</dbReference>
<gene>
    <name evidence="1" type="ORF">CEXT_217161</name>
</gene>
<dbReference type="AlphaFoldDB" id="A0AAV4R0X8"/>
<reference evidence="1 2" key="1">
    <citation type="submission" date="2021-06" db="EMBL/GenBank/DDBJ databases">
        <title>Caerostris extrusa draft genome.</title>
        <authorList>
            <person name="Kono N."/>
            <person name="Arakawa K."/>
        </authorList>
    </citation>
    <scope>NUCLEOTIDE SEQUENCE [LARGE SCALE GENOMIC DNA]</scope>
</reference>
<protein>
    <submittedName>
        <fullName evidence="1">Uncharacterized protein</fullName>
    </submittedName>
</protein>
<keyword evidence="2" id="KW-1185">Reference proteome</keyword>
<name>A0AAV4R0X8_CAEEX</name>
<sequence length="79" mass="9406">MDVSQMIYSKLLPIFMRSAILGQNWNQESDVLEFKNWMKQSTYFILKYEAFGDYFKIFPADSIHLPFVNISEIFKQISL</sequence>
<dbReference type="Proteomes" id="UP001054945">
    <property type="component" value="Unassembled WGS sequence"/>
</dbReference>
<evidence type="ECO:0000313" key="2">
    <source>
        <dbReference type="Proteomes" id="UP001054945"/>
    </source>
</evidence>
<accession>A0AAV4R0X8</accession>
<proteinExistence type="predicted"/>
<organism evidence="1 2">
    <name type="scientific">Caerostris extrusa</name>
    <name type="common">Bark spider</name>
    <name type="synonym">Caerostris bankana</name>
    <dbReference type="NCBI Taxonomy" id="172846"/>
    <lineage>
        <taxon>Eukaryota</taxon>
        <taxon>Metazoa</taxon>
        <taxon>Ecdysozoa</taxon>
        <taxon>Arthropoda</taxon>
        <taxon>Chelicerata</taxon>
        <taxon>Arachnida</taxon>
        <taxon>Araneae</taxon>
        <taxon>Araneomorphae</taxon>
        <taxon>Entelegynae</taxon>
        <taxon>Araneoidea</taxon>
        <taxon>Araneidae</taxon>
        <taxon>Caerostris</taxon>
    </lineage>
</organism>